<dbReference type="EMBL" id="PZQS01000004">
    <property type="protein sequence ID" value="PVD32940.1"/>
    <property type="molecule type" value="Genomic_DNA"/>
</dbReference>
<sequence length="74" mass="7552">MINTLGTAQAFPTAASPVSSRPFPTATSPSPLELYAPTQDGVGFMQAATSPQPTTFGHSIPMGNMGHSLAVSAF</sequence>
<evidence type="ECO:0000313" key="3">
    <source>
        <dbReference type="Proteomes" id="UP000245119"/>
    </source>
</evidence>
<proteinExistence type="predicted"/>
<organism evidence="2 3">
    <name type="scientific">Pomacea canaliculata</name>
    <name type="common">Golden apple snail</name>
    <dbReference type="NCBI Taxonomy" id="400727"/>
    <lineage>
        <taxon>Eukaryota</taxon>
        <taxon>Metazoa</taxon>
        <taxon>Spiralia</taxon>
        <taxon>Lophotrochozoa</taxon>
        <taxon>Mollusca</taxon>
        <taxon>Gastropoda</taxon>
        <taxon>Caenogastropoda</taxon>
        <taxon>Architaenioglossa</taxon>
        <taxon>Ampullarioidea</taxon>
        <taxon>Ampullariidae</taxon>
        <taxon>Pomacea</taxon>
    </lineage>
</organism>
<dbReference type="Proteomes" id="UP000245119">
    <property type="component" value="Linkage Group LG4"/>
</dbReference>
<feature type="region of interest" description="Disordered" evidence="1">
    <location>
        <begin position="1"/>
        <end position="37"/>
    </location>
</feature>
<reference evidence="2 3" key="1">
    <citation type="submission" date="2018-04" db="EMBL/GenBank/DDBJ databases">
        <title>The genome of golden apple snail Pomacea canaliculata provides insight into stress tolerance and invasive adaptation.</title>
        <authorList>
            <person name="Liu C."/>
            <person name="Liu B."/>
            <person name="Ren Y."/>
            <person name="Zhang Y."/>
            <person name="Wang H."/>
            <person name="Li S."/>
            <person name="Jiang F."/>
            <person name="Yin L."/>
            <person name="Zhang G."/>
            <person name="Qian W."/>
            <person name="Fan W."/>
        </authorList>
    </citation>
    <scope>NUCLEOTIDE SEQUENCE [LARGE SCALE GENOMIC DNA]</scope>
    <source>
        <strain evidence="2">SZHN2017</strain>
        <tissue evidence="2">Muscle</tissue>
    </source>
</reference>
<dbReference type="AlphaFoldDB" id="A0A2T7PHS2"/>
<name>A0A2T7PHS2_POMCA</name>
<protein>
    <submittedName>
        <fullName evidence="2">Uncharacterized protein</fullName>
    </submittedName>
</protein>
<gene>
    <name evidence="2" type="ORF">C0Q70_08387</name>
</gene>
<accession>A0A2T7PHS2</accession>
<keyword evidence="3" id="KW-1185">Reference proteome</keyword>
<evidence type="ECO:0000313" key="2">
    <source>
        <dbReference type="EMBL" id="PVD32940.1"/>
    </source>
</evidence>
<dbReference type="OrthoDB" id="1875751at2759"/>
<comment type="caution">
    <text evidence="2">The sequence shown here is derived from an EMBL/GenBank/DDBJ whole genome shotgun (WGS) entry which is preliminary data.</text>
</comment>
<evidence type="ECO:0000256" key="1">
    <source>
        <dbReference type="SAM" id="MobiDB-lite"/>
    </source>
</evidence>